<proteinExistence type="predicted"/>
<sequence length="68" mass="6805">MNKSKAATVTAALAVTAVGIPMAAAGPAAAASSEFGVRSSEFGKCVSATWYLSSHWLGARLCAQVTSS</sequence>
<feature type="chain" id="PRO_5005863407" evidence="1">
    <location>
        <begin position="31"/>
        <end position="68"/>
    </location>
</feature>
<dbReference type="Proteomes" id="UP000037982">
    <property type="component" value="Unassembled WGS sequence"/>
</dbReference>
<evidence type="ECO:0000313" key="2">
    <source>
        <dbReference type="EMBL" id="KPC61454.1"/>
    </source>
</evidence>
<keyword evidence="3" id="KW-1185">Reference proteome</keyword>
<keyword evidence="1" id="KW-0732">Signal</keyword>
<protein>
    <submittedName>
        <fullName evidence="2">Uncharacterized protein</fullName>
    </submittedName>
</protein>
<evidence type="ECO:0000256" key="1">
    <source>
        <dbReference type="SAM" id="SignalP"/>
    </source>
</evidence>
<comment type="caution">
    <text evidence="2">The sequence shown here is derived from an EMBL/GenBank/DDBJ whole genome shotgun (WGS) entry which is preliminary data.</text>
</comment>
<accession>A0A0N0XT87</accession>
<reference evidence="3" key="1">
    <citation type="submission" date="2015-07" db="EMBL/GenBank/DDBJ databases">
        <authorList>
            <person name="Ju K.-S."/>
            <person name="Doroghazi J.R."/>
            <person name="Metcalf W.W."/>
        </authorList>
    </citation>
    <scope>NUCLEOTIDE SEQUENCE [LARGE SCALE GENOMIC DNA]</scope>
    <source>
        <strain evidence="3">NRRL ISP-5002</strain>
    </source>
</reference>
<feature type="signal peptide" evidence="1">
    <location>
        <begin position="1"/>
        <end position="30"/>
    </location>
</feature>
<organism evidence="2 3">
    <name type="scientific">Streptomyces chattanoogensis</name>
    <dbReference type="NCBI Taxonomy" id="66876"/>
    <lineage>
        <taxon>Bacteria</taxon>
        <taxon>Bacillati</taxon>
        <taxon>Actinomycetota</taxon>
        <taxon>Actinomycetes</taxon>
        <taxon>Kitasatosporales</taxon>
        <taxon>Streptomycetaceae</taxon>
        <taxon>Streptomyces</taxon>
    </lineage>
</organism>
<evidence type="ECO:0000313" key="3">
    <source>
        <dbReference type="Proteomes" id="UP000037982"/>
    </source>
</evidence>
<dbReference type="AlphaFoldDB" id="A0A0N0XT87"/>
<gene>
    <name evidence="2" type="ORF">ADL29_24650</name>
</gene>
<dbReference type="EMBL" id="LGKG01000148">
    <property type="protein sequence ID" value="KPC61454.1"/>
    <property type="molecule type" value="Genomic_DNA"/>
</dbReference>
<name>A0A0N0XT87_9ACTN</name>